<dbReference type="Proteomes" id="UP001638806">
    <property type="component" value="Unassembled WGS sequence"/>
</dbReference>
<name>A0ACC4E229_PURLI</name>
<proteinExistence type="predicted"/>
<reference evidence="1" key="1">
    <citation type="submission" date="2024-12" db="EMBL/GenBank/DDBJ databases">
        <title>Comparative genomics and development of molecular markers within Purpureocillium lilacinum and among Purpureocillium species.</title>
        <authorList>
            <person name="Yeh Z.-Y."/>
            <person name="Ni N.-T."/>
            <person name="Lo P.-H."/>
            <person name="Mushyakhwo K."/>
            <person name="Lin C.-F."/>
            <person name="Nai Y.-S."/>
        </authorList>
    </citation>
    <scope>NUCLEOTIDE SEQUENCE</scope>
    <source>
        <strain evidence="1">NCHU-NPUST-175</strain>
    </source>
</reference>
<organism evidence="1 2">
    <name type="scientific">Purpureocillium lilacinum</name>
    <name type="common">Paecilomyces lilacinus</name>
    <dbReference type="NCBI Taxonomy" id="33203"/>
    <lineage>
        <taxon>Eukaryota</taxon>
        <taxon>Fungi</taxon>
        <taxon>Dikarya</taxon>
        <taxon>Ascomycota</taxon>
        <taxon>Pezizomycotina</taxon>
        <taxon>Sordariomycetes</taxon>
        <taxon>Hypocreomycetidae</taxon>
        <taxon>Hypocreales</taxon>
        <taxon>Ophiocordycipitaceae</taxon>
        <taxon>Purpureocillium</taxon>
    </lineage>
</organism>
<sequence length="119" mass="12967">MQLKVTPQPSVSLDRQSNQACTDMVANPRRERLESCISSEPTHENDVKAMVAQAAVLLELVPRVEHSTSHVFIRATLNTSNAIGAGSEQQKDCSPGLGLWLVTHPNNIPHGELLSKSFP</sequence>
<accession>A0ACC4E229</accession>
<evidence type="ECO:0000313" key="2">
    <source>
        <dbReference type="Proteomes" id="UP001638806"/>
    </source>
</evidence>
<dbReference type="EMBL" id="JBGNUJ010000003">
    <property type="protein sequence ID" value="KAL3962680.1"/>
    <property type="molecule type" value="Genomic_DNA"/>
</dbReference>
<evidence type="ECO:0000313" key="1">
    <source>
        <dbReference type="EMBL" id="KAL3962680.1"/>
    </source>
</evidence>
<keyword evidence="2" id="KW-1185">Reference proteome</keyword>
<gene>
    <name evidence="1" type="ORF">ACCO45_004203</name>
</gene>
<comment type="caution">
    <text evidence="1">The sequence shown here is derived from an EMBL/GenBank/DDBJ whole genome shotgun (WGS) entry which is preliminary data.</text>
</comment>
<protein>
    <submittedName>
        <fullName evidence="1">Uncharacterized protein</fullName>
    </submittedName>
</protein>